<dbReference type="PANTHER" id="PTHR19856">
    <property type="entry name" value="WD-REPEATCONTAINING PROTEIN WDR1"/>
    <property type="match status" value="1"/>
</dbReference>
<proteinExistence type="predicted"/>
<dbReference type="EMBL" id="PPTA01000007">
    <property type="protein sequence ID" value="TFB02115.1"/>
    <property type="molecule type" value="Genomic_DNA"/>
</dbReference>
<feature type="repeat" description="WD" evidence="3">
    <location>
        <begin position="196"/>
        <end position="237"/>
    </location>
</feature>
<comment type="caution">
    <text evidence="4">The sequence shown here is derived from an EMBL/GenBank/DDBJ whole genome shotgun (WGS) entry which is preliminary data.</text>
</comment>
<dbReference type="InterPro" id="IPR020472">
    <property type="entry name" value="WD40_PAC1"/>
</dbReference>
<name>A0ABY2H3R3_9HYPO</name>
<dbReference type="SUPFAM" id="SSF50978">
    <property type="entry name" value="WD40 repeat-like"/>
    <property type="match status" value="1"/>
</dbReference>
<sequence length="619" mass="65342">MVTSSSTPVTIMASIVNERILAAAPVTNRGQGTQLSADSKGKRIAYASGKSIFVRSIDDPSDCKEYTGHTHPTTIARFAPSGFKIASGDSAGILRIWEPESIETTRGEYPIISGPLLDIAWDGDSQRIIAVGNGRQKFGKAIMADSGNSVGEIIGHTKSINAVSITPKRPLRAVTVGDDRNVNFYHGVPFEFKNATTLHSGFVLSAVYSPDGSTFVTVGQDKRIQLYDGVTGEPLRQIGEGEHTGSIFGVSWTQDGKKFATASADQTIKLWDVESGSVLQTWKFGDGVSVRDHQVGVVIPHGRTDGLIISINLAGELTYLQEGKDEPVRVIQGHDKGITALTGGSDGSGATVVTGSFDGRVCSWDLETGAATVLDGQSHTNQIPQFATSSGKIYSVGWDDTIRTIDDAAKTFVGESAKLPSQPKGAASAGDIVYVAGVSGVAAYSNGKLLKETPLDFTPDAIAAHGSYVAIGGQGNTARIYTSDSSGNLEYKESVSSPLGTVTALAFSKDGSHLAVGTSVGKILVFKVGTWELVTDRWSAHTARVTCISWEETGAYAASGSLDSNIFVWCLEKRLQGQRIKAPNAHLDGVTGITWIAGGRLASSGKDATVKIWEVNNLP</sequence>
<dbReference type="Pfam" id="PF00400">
    <property type="entry name" value="WD40"/>
    <property type="match status" value="7"/>
</dbReference>
<evidence type="ECO:0000313" key="5">
    <source>
        <dbReference type="Proteomes" id="UP001642720"/>
    </source>
</evidence>
<evidence type="ECO:0000313" key="4">
    <source>
        <dbReference type="EMBL" id="TFB02115.1"/>
    </source>
</evidence>
<feature type="repeat" description="WD" evidence="3">
    <location>
        <begin position="538"/>
        <end position="569"/>
    </location>
</feature>
<dbReference type="Gene3D" id="2.130.10.10">
    <property type="entry name" value="YVTN repeat-like/Quinoprotein amine dehydrogenase"/>
    <property type="match status" value="2"/>
</dbReference>
<gene>
    <name evidence="4" type="ORF">CCMA1212_005790</name>
</gene>
<keyword evidence="1 3" id="KW-0853">WD repeat</keyword>
<dbReference type="InterPro" id="IPR019775">
    <property type="entry name" value="WD40_repeat_CS"/>
</dbReference>
<dbReference type="Proteomes" id="UP001642720">
    <property type="component" value="Unassembled WGS sequence"/>
</dbReference>
<dbReference type="InterPro" id="IPR015943">
    <property type="entry name" value="WD40/YVTN_repeat-like_dom_sf"/>
</dbReference>
<dbReference type="PROSITE" id="PS00678">
    <property type="entry name" value="WD_REPEATS_1"/>
    <property type="match status" value="2"/>
</dbReference>
<feature type="repeat" description="WD" evidence="3">
    <location>
        <begin position="66"/>
        <end position="107"/>
    </location>
</feature>
<dbReference type="GeneID" id="300577485"/>
<evidence type="ECO:0000256" key="2">
    <source>
        <dbReference type="ARBA" id="ARBA00022737"/>
    </source>
</evidence>
<dbReference type="SUPFAM" id="SSF50998">
    <property type="entry name" value="Quinoprotein alcohol dehydrogenase-like"/>
    <property type="match status" value="1"/>
</dbReference>
<feature type="repeat" description="WD" evidence="3">
    <location>
        <begin position="331"/>
        <end position="374"/>
    </location>
</feature>
<protein>
    <recommendedName>
        <fullName evidence="6">Anaphase-promoting complex subunit 4 WD40 domain-containing protein</fullName>
    </recommendedName>
</protein>
<feature type="repeat" description="WD" evidence="3">
    <location>
        <begin position="240"/>
        <end position="281"/>
    </location>
</feature>
<keyword evidence="5" id="KW-1185">Reference proteome</keyword>
<evidence type="ECO:0000256" key="3">
    <source>
        <dbReference type="PROSITE-ProRule" id="PRU00221"/>
    </source>
</evidence>
<dbReference type="RefSeq" id="XP_073558316.1">
    <property type="nucleotide sequence ID" value="XM_073703035.1"/>
</dbReference>
<evidence type="ECO:0008006" key="6">
    <source>
        <dbReference type="Google" id="ProtNLM"/>
    </source>
</evidence>
<dbReference type="PROSITE" id="PS50294">
    <property type="entry name" value="WD_REPEATS_REGION"/>
    <property type="match status" value="4"/>
</dbReference>
<feature type="repeat" description="WD" evidence="3">
    <location>
        <begin position="583"/>
        <end position="619"/>
    </location>
</feature>
<dbReference type="InterPro" id="IPR001680">
    <property type="entry name" value="WD40_rpt"/>
</dbReference>
<evidence type="ECO:0000256" key="1">
    <source>
        <dbReference type="ARBA" id="ARBA00022574"/>
    </source>
</evidence>
<dbReference type="InterPro" id="IPR011047">
    <property type="entry name" value="Quinoprotein_ADH-like_sf"/>
</dbReference>
<dbReference type="PROSITE" id="PS50082">
    <property type="entry name" value="WD_REPEATS_2"/>
    <property type="match status" value="6"/>
</dbReference>
<keyword evidence="2" id="KW-0677">Repeat</keyword>
<reference evidence="4 5" key="1">
    <citation type="submission" date="2018-01" db="EMBL/GenBank/DDBJ databases">
        <title>Genome characterization of the sugarcane-associated fungus Trichoderma ghanense CCMA-1212 and their application in lignocelulose bioconversion.</title>
        <authorList>
            <person name="Steindorff A.S."/>
            <person name="Mendes T.D."/>
            <person name="Vilela E.S.D."/>
            <person name="Rodrigues D.S."/>
            <person name="Formighieri E.F."/>
            <person name="Melo I.S."/>
            <person name="Favaro L.C.L."/>
        </authorList>
    </citation>
    <scope>NUCLEOTIDE SEQUENCE [LARGE SCALE GENOMIC DNA]</scope>
    <source>
        <strain evidence="4 5">CCMA-1212</strain>
    </source>
</reference>
<accession>A0ABY2H3R3</accession>
<dbReference type="InterPro" id="IPR036322">
    <property type="entry name" value="WD40_repeat_dom_sf"/>
</dbReference>
<organism evidence="4 5">
    <name type="scientific">Trichoderma ghanense</name>
    <dbReference type="NCBI Taxonomy" id="65468"/>
    <lineage>
        <taxon>Eukaryota</taxon>
        <taxon>Fungi</taxon>
        <taxon>Dikarya</taxon>
        <taxon>Ascomycota</taxon>
        <taxon>Pezizomycotina</taxon>
        <taxon>Sordariomycetes</taxon>
        <taxon>Hypocreomycetidae</taxon>
        <taxon>Hypocreales</taxon>
        <taxon>Hypocreaceae</taxon>
        <taxon>Trichoderma</taxon>
    </lineage>
</organism>
<dbReference type="PRINTS" id="PR00320">
    <property type="entry name" value="GPROTEINBRPT"/>
</dbReference>
<dbReference type="SMART" id="SM00320">
    <property type="entry name" value="WD40"/>
    <property type="match status" value="8"/>
</dbReference>
<dbReference type="CDD" id="cd00200">
    <property type="entry name" value="WD40"/>
    <property type="match status" value="1"/>
</dbReference>
<dbReference type="PANTHER" id="PTHR19856:SF0">
    <property type="entry name" value="WD REPEAT-CONTAINING PROTEIN 1"/>
    <property type="match status" value="1"/>
</dbReference>